<name>A0A452YJC8_AEGTS</name>
<reference evidence="7" key="3">
    <citation type="journal article" date="2017" name="Nature">
        <title>Genome sequence of the progenitor of the wheat D genome Aegilops tauschii.</title>
        <authorList>
            <person name="Luo M.C."/>
            <person name="Gu Y.Q."/>
            <person name="Puiu D."/>
            <person name="Wang H."/>
            <person name="Twardziok S.O."/>
            <person name="Deal K.R."/>
            <person name="Huo N."/>
            <person name="Zhu T."/>
            <person name="Wang L."/>
            <person name="Wang Y."/>
            <person name="McGuire P.E."/>
            <person name="Liu S."/>
            <person name="Long H."/>
            <person name="Ramasamy R.K."/>
            <person name="Rodriguez J.C."/>
            <person name="Van S.L."/>
            <person name="Yuan L."/>
            <person name="Wang Z."/>
            <person name="Xia Z."/>
            <person name="Xiao L."/>
            <person name="Anderson O.D."/>
            <person name="Ouyang S."/>
            <person name="Liang Y."/>
            <person name="Zimin A.V."/>
            <person name="Pertea G."/>
            <person name="Qi P."/>
            <person name="Bennetzen J.L."/>
            <person name="Dai X."/>
            <person name="Dawson M.W."/>
            <person name="Muller H.G."/>
            <person name="Kugler K."/>
            <person name="Rivarola-Duarte L."/>
            <person name="Spannagl M."/>
            <person name="Mayer K.F.X."/>
            <person name="Lu F.H."/>
            <person name="Bevan M.W."/>
            <person name="Leroy P."/>
            <person name="Li P."/>
            <person name="You F.M."/>
            <person name="Sun Q."/>
            <person name="Liu Z."/>
            <person name="Lyons E."/>
            <person name="Wicker T."/>
            <person name="Salzberg S.L."/>
            <person name="Devos K.M."/>
            <person name="Dvorak J."/>
        </authorList>
    </citation>
    <scope>NUCLEOTIDE SEQUENCE [LARGE SCALE GENOMIC DNA]</scope>
    <source>
        <strain evidence="7">cv. AL8/78</strain>
    </source>
</reference>
<dbReference type="GO" id="GO:0009734">
    <property type="term" value="P:auxin-activated signaling pathway"/>
    <property type="evidence" value="ECO:0007669"/>
    <property type="project" value="InterPro"/>
</dbReference>
<keyword evidence="3 6" id="KW-0812">Transmembrane</keyword>
<reference evidence="8" key="1">
    <citation type="journal article" date="2014" name="Science">
        <title>Ancient hybridizations among the ancestral genomes of bread wheat.</title>
        <authorList>
            <consortium name="International Wheat Genome Sequencing Consortium,"/>
            <person name="Marcussen T."/>
            <person name="Sandve S.R."/>
            <person name="Heier L."/>
            <person name="Spannagl M."/>
            <person name="Pfeifer M."/>
            <person name="Jakobsen K.S."/>
            <person name="Wulff B.B."/>
            <person name="Steuernagel B."/>
            <person name="Mayer K.F."/>
            <person name="Olsen O.A."/>
        </authorList>
    </citation>
    <scope>NUCLEOTIDE SEQUENCE [LARGE SCALE GENOMIC DNA]</scope>
    <source>
        <strain evidence="8">cv. AL8/78</strain>
    </source>
</reference>
<dbReference type="InterPro" id="IPR044991">
    <property type="entry name" value="TET_plant"/>
</dbReference>
<organism evidence="7 8">
    <name type="scientific">Aegilops tauschii subsp. strangulata</name>
    <name type="common">Goatgrass</name>
    <dbReference type="NCBI Taxonomy" id="200361"/>
    <lineage>
        <taxon>Eukaryota</taxon>
        <taxon>Viridiplantae</taxon>
        <taxon>Streptophyta</taxon>
        <taxon>Embryophyta</taxon>
        <taxon>Tracheophyta</taxon>
        <taxon>Spermatophyta</taxon>
        <taxon>Magnoliopsida</taxon>
        <taxon>Liliopsida</taxon>
        <taxon>Poales</taxon>
        <taxon>Poaceae</taxon>
        <taxon>BOP clade</taxon>
        <taxon>Pooideae</taxon>
        <taxon>Triticodae</taxon>
        <taxon>Triticeae</taxon>
        <taxon>Triticinae</taxon>
        <taxon>Aegilops</taxon>
    </lineage>
</organism>
<evidence type="ECO:0000313" key="8">
    <source>
        <dbReference type="Proteomes" id="UP000015105"/>
    </source>
</evidence>
<dbReference type="GO" id="GO:0016020">
    <property type="term" value="C:membrane"/>
    <property type="evidence" value="ECO:0007669"/>
    <property type="project" value="UniProtKB-SubCell"/>
</dbReference>
<evidence type="ECO:0000256" key="4">
    <source>
        <dbReference type="ARBA" id="ARBA00022989"/>
    </source>
</evidence>
<dbReference type="PANTHER" id="PTHR32191">
    <property type="entry name" value="TETRASPANIN-8-RELATED"/>
    <property type="match status" value="1"/>
</dbReference>
<comment type="subcellular location">
    <subcellularLocation>
        <location evidence="1">Membrane</location>
    </subcellularLocation>
</comment>
<protein>
    <submittedName>
        <fullName evidence="7">Uncharacterized protein</fullName>
    </submittedName>
</protein>
<feature type="transmembrane region" description="Helical" evidence="6">
    <location>
        <begin position="12"/>
        <end position="31"/>
    </location>
</feature>
<dbReference type="Proteomes" id="UP000015105">
    <property type="component" value="Chromosome 1D"/>
</dbReference>
<sequence>MAGSSTSTFVIRWINFLTMILAILVVGFGFWMSTHNDECRRSLTIPVMGLGGVIFLMYAVAGRIRGCLEEHFLLALDISNNAVRGPGGNHGLHSACVYHYKYWNWSCCSWVQI</sequence>
<evidence type="ECO:0000256" key="1">
    <source>
        <dbReference type="ARBA" id="ARBA00004370"/>
    </source>
</evidence>
<evidence type="ECO:0000256" key="2">
    <source>
        <dbReference type="ARBA" id="ARBA00006840"/>
    </source>
</evidence>
<keyword evidence="8" id="KW-1185">Reference proteome</keyword>
<dbReference type="AlphaFoldDB" id="A0A452YJC8"/>
<comment type="similarity">
    <text evidence="2">Belongs to the tetraspanin (TM4SF) family.</text>
</comment>
<proteinExistence type="inferred from homology"/>
<reference evidence="7" key="4">
    <citation type="submission" date="2019-03" db="UniProtKB">
        <authorList>
            <consortium name="EnsemblPlants"/>
        </authorList>
    </citation>
    <scope>IDENTIFICATION</scope>
</reference>
<evidence type="ECO:0000313" key="7">
    <source>
        <dbReference type="EnsemblPlants" id="AET1Gv20432100.6"/>
    </source>
</evidence>
<evidence type="ECO:0000256" key="3">
    <source>
        <dbReference type="ARBA" id="ARBA00022692"/>
    </source>
</evidence>
<dbReference type="EnsemblPlants" id="AET1Gv20432100.6">
    <property type="protein sequence ID" value="AET1Gv20432100.6"/>
    <property type="gene ID" value="AET1Gv20432100"/>
</dbReference>
<evidence type="ECO:0000256" key="5">
    <source>
        <dbReference type="ARBA" id="ARBA00023136"/>
    </source>
</evidence>
<feature type="transmembrane region" description="Helical" evidence="6">
    <location>
        <begin position="43"/>
        <end position="61"/>
    </location>
</feature>
<dbReference type="Gramene" id="AET1Gv20432100.6">
    <property type="protein sequence ID" value="AET1Gv20432100.6"/>
    <property type="gene ID" value="AET1Gv20432100"/>
</dbReference>
<reference evidence="8" key="2">
    <citation type="journal article" date="2017" name="Nat. Plants">
        <title>The Aegilops tauschii genome reveals multiple impacts of transposons.</title>
        <authorList>
            <person name="Zhao G."/>
            <person name="Zou C."/>
            <person name="Li K."/>
            <person name="Wang K."/>
            <person name="Li T."/>
            <person name="Gao L."/>
            <person name="Zhang X."/>
            <person name="Wang H."/>
            <person name="Yang Z."/>
            <person name="Liu X."/>
            <person name="Jiang W."/>
            <person name="Mao L."/>
            <person name="Kong X."/>
            <person name="Jiao Y."/>
            <person name="Jia J."/>
        </authorList>
    </citation>
    <scope>NUCLEOTIDE SEQUENCE [LARGE SCALE GENOMIC DNA]</scope>
    <source>
        <strain evidence="8">cv. AL8/78</strain>
    </source>
</reference>
<accession>A0A452YJC8</accession>
<keyword evidence="5 6" id="KW-0472">Membrane</keyword>
<reference evidence="7" key="5">
    <citation type="journal article" date="2021" name="G3 (Bethesda)">
        <title>Aegilops tauschii genome assembly Aet v5.0 features greater sequence contiguity and improved annotation.</title>
        <authorList>
            <person name="Wang L."/>
            <person name="Zhu T."/>
            <person name="Rodriguez J.C."/>
            <person name="Deal K.R."/>
            <person name="Dubcovsky J."/>
            <person name="McGuire P.E."/>
            <person name="Lux T."/>
            <person name="Spannagl M."/>
            <person name="Mayer K.F.X."/>
            <person name="Baldrich P."/>
            <person name="Meyers B.C."/>
            <person name="Huo N."/>
            <person name="Gu Y.Q."/>
            <person name="Zhou H."/>
            <person name="Devos K.M."/>
            <person name="Bennetzen J.L."/>
            <person name="Unver T."/>
            <person name="Budak H."/>
            <person name="Gulick P.J."/>
            <person name="Galiba G."/>
            <person name="Kalapos B."/>
            <person name="Nelson D.R."/>
            <person name="Li P."/>
            <person name="You F.M."/>
            <person name="Luo M.C."/>
            <person name="Dvorak J."/>
        </authorList>
    </citation>
    <scope>NUCLEOTIDE SEQUENCE [LARGE SCALE GENOMIC DNA]</scope>
    <source>
        <strain evidence="7">cv. AL8/78</strain>
    </source>
</reference>
<keyword evidence="4 6" id="KW-1133">Transmembrane helix</keyword>
<evidence type="ECO:0000256" key="6">
    <source>
        <dbReference type="SAM" id="Phobius"/>
    </source>
</evidence>